<evidence type="ECO:0000313" key="1">
    <source>
        <dbReference type="EMBL" id="HGL49487.1"/>
    </source>
</evidence>
<proteinExistence type="predicted"/>
<gene>
    <name evidence="1" type="ORF">ENU54_02615</name>
</gene>
<organism evidence="1">
    <name type="scientific">Thermus tengchongensis</name>
    <dbReference type="NCBI Taxonomy" id="1214928"/>
    <lineage>
        <taxon>Bacteria</taxon>
        <taxon>Thermotogati</taxon>
        <taxon>Deinococcota</taxon>
        <taxon>Deinococci</taxon>
        <taxon>Thermales</taxon>
        <taxon>Thermaceae</taxon>
        <taxon>Thermus</taxon>
    </lineage>
</organism>
<accession>A0A7V4E5U0</accession>
<dbReference type="EMBL" id="DTCX01000152">
    <property type="protein sequence ID" value="HGL49487.1"/>
    <property type="molecule type" value="Genomic_DNA"/>
</dbReference>
<protein>
    <submittedName>
        <fullName evidence="1">Uncharacterized protein</fullName>
    </submittedName>
</protein>
<dbReference type="AlphaFoldDB" id="A0A7V4E5U0"/>
<sequence>MKPHPLYQGLLQVGQSGRNGVVTYYSGEKKVDLHVAGGYLLKATGLVPLCLFCEEVDGDEIEAVGRLLLKRPPEEVWRHLAVQASATLLGMPSLLGKKRLTFLEAPIPSVLYLVGAGFRLNETVLSLFFPEGEEVFAMDEWEDVFTL</sequence>
<name>A0A7V4E5U0_9DEIN</name>
<comment type="caution">
    <text evidence="1">The sequence shown here is derived from an EMBL/GenBank/DDBJ whole genome shotgun (WGS) entry which is preliminary data.</text>
</comment>
<reference evidence="1" key="1">
    <citation type="journal article" date="2020" name="mSystems">
        <title>Genome- and Community-Level Interaction Insights into Carbon Utilization and Element Cycling Functions of Hydrothermarchaeota in Hydrothermal Sediment.</title>
        <authorList>
            <person name="Zhou Z."/>
            <person name="Liu Y."/>
            <person name="Xu W."/>
            <person name="Pan J."/>
            <person name="Luo Z.H."/>
            <person name="Li M."/>
        </authorList>
    </citation>
    <scope>NUCLEOTIDE SEQUENCE [LARGE SCALE GENOMIC DNA]</scope>
    <source>
        <strain evidence="1">SpSt-679</strain>
    </source>
</reference>